<feature type="region of interest" description="Disordered" evidence="1">
    <location>
        <begin position="115"/>
        <end position="144"/>
    </location>
</feature>
<name>A0A250ID37_9BACT</name>
<keyword evidence="2" id="KW-0472">Membrane</keyword>
<feature type="transmembrane region" description="Helical" evidence="2">
    <location>
        <begin position="518"/>
        <end position="540"/>
    </location>
</feature>
<feature type="compositionally biased region" description="Polar residues" evidence="1">
    <location>
        <begin position="119"/>
        <end position="144"/>
    </location>
</feature>
<sequence>MSFNKQWKLASYLIVGFNDAVARETSRLVPVGKVLMHLPDWLRSRKQTLQEIYEVLERNQPTSSSGTSSGSREKQLTQRLTDAFKNGKLLALELEPPVFQIQAASTSPSAVALEKQKTRAAQFQRSTSSQRSAPQNGKEASQPQSEVYVGPFKLFITAGMNDQNLVVHACMRVFKLDMPAAQHLVHSEGMFVNFSITKEKRAAGFVEFFVEASLYQRVMYSKTGKTYGTAEREAKERRQRFKESSKTHQQRIREIVDQEYTQRAGYKPDGAEGSKGEQQRLREAIEDDVLREEEVATAAAKARLDALPQDVKTLLPGAATAKPEDYAQLTRIGEKLKQLTPEERALYRLLATSLTKDLDQFEKAVDTFLFHRKALTEQIAAATAQQPTGGPTLEDVSQQVWEGFDTSQLPLLSARERRSLARDLSWKQSKAQLKHMLEHPGQTAAGMARSMIRLDEFATAMADDIRAAADGDRYAYSRWAAGLGALSKALGLTAAVLGTVAALIYVGLLFIPGVNVAVLATTALYIGVGMLVLGGCEYVLRIQAAGEATTEASFRAEVDKAAEVTTNTMVGAGMLGSGLLFRFIGRLPLGNRLQNVGAVLKRARETVARTPRGQAFIKWRADLLFELRQKQAAMWAALGQTTKMMMEQARVLQSIKSGKALAERLSAGDPALLELTGLTKEQGRQYQKIVGTPEGHASLERLRQELLRAVHDAPAAMEQQVQRLDAEVKKAIQALEKAATADQAQATLAKVEKNLGEGAVDQAAADQHGHLKERLVGDAPDPEIPAKQWLERLTARLTPKAKKALAELREQMTDTQVRALLENEGGKAYLERQAKLKELARKHGTDNQAATAASKQPTIDAVAEAKASATLDKLEQKLSPTAREQLQSMRRNSESELSIWANVQKQGGASYLEGMAKARTKAKTADKSVLERSSEFVQTFKKQLLKYDFLRRREVRDVLLGKGSAEDKQHGLRGLIAEEVAAEEVLAAHGGNNPGNVLHRGLRVIQEQKGFRSVEEFRADFAAKNDGKVFEGAFPKYGKVYIKVGEIDLLLVEEQPSGKARIRYREEVKSGAGDTPGKAQKQLDEVGRLFEKAAAGDETIRFELPDGVDITKQLDLASDAAALKKHRGPVPVGDPKNQKRYNESLGLTESDLKNLATKLFEEWQAQQQNNGGGGAPTH</sequence>
<proteinExistence type="predicted"/>
<feature type="region of interest" description="Disordered" evidence="1">
    <location>
        <begin position="1125"/>
        <end position="1144"/>
    </location>
</feature>
<evidence type="ECO:0000313" key="4">
    <source>
        <dbReference type="Proteomes" id="UP000217289"/>
    </source>
</evidence>
<dbReference type="KEGG" id="mbd:MEBOL_003214"/>
<accession>A0A250ID37</accession>
<dbReference type="RefSeq" id="WP_095978290.1">
    <property type="nucleotide sequence ID" value="NZ_CP022163.1"/>
</dbReference>
<evidence type="ECO:0000256" key="2">
    <source>
        <dbReference type="SAM" id="Phobius"/>
    </source>
</evidence>
<keyword evidence="4" id="KW-1185">Reference proteome</keyword>
<organism evidence="3 4">
    <name type="scientific">Melittangium boletus DSM 14713</name>
    <dbReference type="NCBI Taxonomy" id="1294270"/>
    <lineage>
        <taxon>Bacteria</taxon>
        <taxon>Pseudomonadati</taxon>
        <taxon>Myxococcota</taxon>
        <taxon>Myxococcia</taxon>
        <taxon>Myxococcales</taxon>
        <taxon>Cystobacterineae</taxon>
        <taxon>Archangiaceae</taxon>
        <taxon>Melittangium</taxon>
    </lineage>
</organism>
<dbReference type="OrthoDB" id="9153660at2"/>
<dbReference type="EMBL" id="CP022163">
    <property type="protein sequence ID" value="ATB29759.1"/>
    <property type="molecule type" value="Genomic_DNA"/>
</dbReference>
<feature type="transmembrane region" description="Helical" evidence="2">
    <location>
        <begin position="489"/>
        <end position="511"/>
    </location>
</feature>
<feature type="region of interest" description="Disordered" evidence="1">
    <location>
        <begin position="226"/>
        <end position="278"/>
    </location>
</feature>
<keyword evidence="2" id="KW-0812">Transmembrane</keyword>
<reference evidence="3 4" key="1">
    <citation type="submission" date="2017-06" db="EMBL/GenBank/DDBJ databases">
        <authorList>
            <person name="Kim H.J."/>
            <person name="Triplett B.A."/>
        </authorList>
    </citation>
    <scope>NUCLEOTIDE SEQUENCE [LARGE SCALE GENOMIC DNA]</scope>
    <source>
        <strain evidence="3 4">DSM 14713</strain>
    </source>
</reference>
<protein>
    <submittedName>
        <fullName evidence="3">Uncharacterized protein</fullName>
    </submittedName>
</protein>
<gene>
    <name evidence="3" type="ORF">MEBOL_003214</name>
</gene>
<dbReference type="AlphaFoldDB" id="A0A250ID37"/>
<evidence type="ECO:0000256" key="1">
    <source>
        <dbReference type="SAM" id="MobiDB-lite"/>
    </source>
</evidence>
<evidence type="ECO:0000313" key="3">
    <source>
        <dbReference type="EMBL" id="ATB29759.1"/>
    </source>
</evidence>
<keyword evidence="2" id="KW-1133">Transmembrane helix</keyword>
<feature type="compositionally biased region" description="Basic and acidic residues" evidence="1">
    <location>
        <begin position="230"/>
        <end position="256"/>
    </location>
</feature>
<dbReference type="Proteomes" id="UP000217289">
    <property type="component" value="Chromosome"/>
</dbReference>
<feature type="compositionally biased region" description="Basic and acidic residues" evidence="1">
    <location>
        <begin position="269"/>
        <end position="278"/>
    </location>
</feature>